<reference evidence="4 5" key="1">
    <citation type="submission" date="2021-03" db="EMBL/GenBank/DDBJ databases">
        <title>Oceanisphaera sp. nov., isolated from the intestine.</title>
        <authorList>
            <person name="Zhao L.-H."/>
            <person name="Shi L.-F."/>
        </authorList>
    </citation>
    <scope>NUCLEOTIDE SEQUENCE [LARGE SCALE GENOMIC DNA]</scope>
    <source>
        <strain evidence="4 5">DM8</strain>
    </source>
</reference>
<organism evidence="4 5">
    <name type="scientific">Oceanisphaera pacifica</name>
    <dbReference type="NCBI Taxonomy" id="2818389"/>
    <lineage>
        <taxon>Bacteria</taxon>
        <taxon>Pseudomonadati</taxon>
        <taxon>Pseudomonadota</taxon>
        <taxon>Gammaproteobacteria</taxon>
        <taxon>Aeromonadales</taxon>
        <taxon>Aeromonadaceae</taxon>
        <taxon>Oceanisphaera</taxon>
    </lineage>
</organism>
<dbReference type="PANTHER" id="PTHR22847:SF637">
    <property type="entry name" value="WD REPEAT DOMAIN 5B"/>
    <property type="match status" value="1"/>
</dbReference>
<evidence type="ECO:0000256" key="2">
    <source>
        <dbReference type="ARBA" id="ARBA00022737"/>
    </source>
</evidence>
<evidence type="ECO:0000313" key="4">
    <source>
        <dbReference type="EMBL" id="MBO1518368.1"/>
    </source>
</evidence>
<evidence type="ECO:0000313" key="5">
    <source>
        <dbReference type="Proteomes" id="UP000664882"/>
    </source>
</evidence>
<evidence type="ECO:0000256" key="3">
    <source>
        <dbReference type="PROSITE-ProRule" id="PRU00221"/>
    </source>
</evidence>
<dbReference type="Pfam" id="PF00400">
    <property type="entry name" value="WD40"/>
    <property type="match status" value="1"/>
</dbReference>
<dbReference type="InterPro" id="IPR015943">
    <property type="entry name" value="WD40/YVTN_repeat-like_dom_sf"/>
</dbReference>
<dbReference type="InterPro" id="IPR001680">
    <property type="entry name" value="WD40_rpt"/>
</dbReference>
<keyword evidence="1 3" id="KW-0853">WD repeat</keyword>
<dbReference type="Gene3D" id="2.130.10.10">
    <property type="entry name" value="YVTN repeat-like/Quinoprotein amine dehydrogenase"/>
    <property type="match status" value="2"/>
</dbReference>
<dbReference type="PROSITE" id="PS50082">
    <property type="entry name" value="WD_REPEATS_2"/>
    <property type="match status" value="2"/>
</dbReference>
<dbReference type="Proteomes" id="UP000664882">
    <property type="component" value="Unassembled WGS sequence"/>
</dbReference>
<protein>
    <submittedName>
        <fullName evidence="4">WD40 repeat domain-containing protein</fullName>
    </submittedName>
</protein>
<accession>A0ABS3NCP1</accession>
<keyword evidence="5" id="KW-1185">Reference proteome</keyword>
<dbReference type="SUPFAM" id="SSF50978">
    <property type="entry name" value="WD40 repeat-like"/>
    <property type="match status" value="1"/>
</dbReference>
<dbReference type="InterPro" id="IPR036322">
    <property type="entry name" value="WD40_repeat_dom_sf"/>
</dbReference>
<gene>
    <name evidence="4" type="ORF">J3U76_01760</name>
</gene>
<name>A0ABS3NCP1_9GAMM</name>
<dbReference type="EMBL" id="JAGDFX010000002">
    <property type="protein sequence ID" value="MBO1518368.1"/>
    <property type="molecule type" value="Genomic_DNA"/>
</dbReference>
<sequence length="341" mass="37309">MFLLITGCDVADGPEEQHSYANGSVVAANTSDNGRFTLVAAGGNLVQVWQKGGNEPIYRWRQGEPSDSILLQAISPDNQNAATATETTVALWSLLDGKNQGFYQLKQPLRALALANNASQLLLGYQDGSVEFIDFVNQRRLLFMGHQQTERFAQDNPESASEVAQDSKHHRINAVDLSANGRYALTASQDGQVLVWQTTDAKVVSQWQHENSITVARLGPKGKLAFSGDAQGQGEIHALPSGKLTARLQVPYRGQTFVSARLNPDSKQLLTGSTSRRLELWQLDTGQLLQGWQVGTHTQLRPASAMVFDVAFINSRQVYSVSSSGLGEIWSLDSVIRENDE</sequence>
<comment type="caution">
    <text evidence="4">The sequence shown here is derived from an EMBL/GenBank/DDBJ whole genome shotgun (WGS) entry which is preliminary data.</text>
</comment>
<dbReference type="PANTHER" id="PTHR22847">
    <property type="entry name" value="WD40 REPEAT PROTEIN"/>
    <property type="match status" value="1"/>
</dbReference>
<evidence type="ECO:0000256" key="1">
    <source>
        <dbReference type="ARBA" id="ARBA00022574"/>
    </source>
</evidence>
<feature type="repeat" description="WD" evidence="3">
    <location>
        <begin position="259"/>
        <end position="291"/>
    </location>
</feature>
<keyword evidence="2" id="KW-0677">Repeat</keyword>
<feature type="repeat" description="WD" evidence="3">
    <location>
        <begin position="165"/>
        <end position="206"/>
    </location>
</feature>
<proteinExistence type="predicted"/>
<dbReference type="SMART" id="SM00320">
    <property type="entry name" value="WD40"/>
    <property type="match status" value="6"/>
</dbReference>